<dbReference type="OrthoDB" id="9996541at2"/>
<accession>A0A0J6SL16</accession>
<dbReference type="AlphaFoldDB" id="A0A0J6SL16"/>
<dbReference type="EMBL" id="LABX01000106">
    <property type="protein sequence ID" value="KMO34312.1"/>
    <property type="molecule type" value="Genomic_DNA"/>
</dbReference>
<dbReference type="PROSITE" id="PS51257">
    <property type="entry name" value="PROKAR_LIPOPROTEIN"/>
    <property type="match status" value="1"/>
</dbReference>
<name>A0A0J6SL16_9HYPH</name>
<sequence>MTETQRGALSSMMQAILACSCCPPDIRFRAENLAIKLSGNPMDDIMEMVRRAGGSTTRH</sequence>
<proteinExistence type="predicted"/>
<organism evidence="1 2">
    <name type="scientific">Methylobacterium aquaticum</name>
    <dbReference type="NCBI Taxonomy" id="270351"/>
    <lineage>
        <taxon>Bacteria</taxon>
        <taxon>Pseudomonadati</taxon>
        <taxon>Pseudomonadota</taxon>
        <taxon>Alphaproteobacteria</taxon>
        <taxon>Hyphomicrobiales</taxon>
        <taxon>Methylobacteriaceae</taxon>
        <taxon>Methylobacterium</taxon>
    </lineage>
</organism>
<evidence type="ECO:0000313" key="2">
    <source>
        <dbReference type="Proteomes" id="UP000035929"/>
    </source>
</evidence>
<comment type="caution">
    <text evidence="1">The sequence shown here is derived from an EMBL/GenBank/DDBJ whole genome shotgun (WGS) entry which is preliminary data.</text>
</comment>
<dbReference type="PATRIC" id="fig|270351.6.peg.343"/>
<dbReference type="RefSeq" id="WP_048464506.1">
    <property type="nucleotide sequence ID" value="NZ_LABX01000106.1"/>
</dbReference>
<protein>
    <submittedName>
        <fullName evidence="1">Uncharacterized protein</fullName>
    </submittedName>
</protein>
<evidence type="ECO:0000313" key="1">
    <source>
        <dbReference type="EMBL" id="KMO34312.1"/>
    </source>
</evidence>
<gene>
    <name evidence="1" type="ORF">VP06_14695</name>
</gene>
<reference evidence="1 2" key="1">
    <citation type="submission" date="2015-03" db="EMBL/GenBank/DDBJ databases">
        <title>Genome sequencing of Methylobacterium aquaticum DSM16371 type strain.</title>
        <authorList>
            <person name="Chaudhry V."/>
            <person name="Patil P.B."/>
        </authorList>
    </citation>
    <scope>NUCLEOTIDE SEQUENCE [LARGE SCALE GENOMIC DNA]</scope>
    <source>
        <strain evidence="1 2">DSM 16371</strain>
    </source>
</reference>
<dbReference type="Proteomes" id="UP000035929">
    <property type="component" value="Unassembled WGS sequence"/>
</dbReference>